<feature type="region of interest" description="Disordered" evidence="1">
    <location>
        <begin position="388"/>
        <end position="449"/>
    </location>
</feature>
<dbReference type="EMBL" id="UXUI01007375">
    <property type="protein sequence ID" value="VDD87266.1"/>
    <property type="molecule type" value="Genomic_DNA"/>
</dbReference>
<feature type="region of interest" description="Disordered" evidence="1">
    <location>
        <begin position="1"/>
        <end position="35"/>
    </location>
</feature>
<feature type="region of interest" description="Disordered" evidence="1">
    <location>
        <begin position="163"/>
        <end position="325"/>
    </location>
</feature>
<dbReference type="AlphaFoldDB" id="A0A0N4UYN6"/>
<dbReference type="Proteomes" id="UP000274131">
    <property type="component" value="Unassembled WGS sequence"/>
</dbReference>
<feature type="compositionally biased region" description="Basic and acidic residues" evidence="1">
    <location>
        <begin position="394"/>
        <end position="405"/>
    </location>
</feature>
<evidence type="ECO:0000256" key="1">
    <source>
        <dbReference type="SAM" id="MobiDB-lite"/>
    </source>
</evidence>
<reference evidence="2 3" key="2">
    <citation type="submission" date="2018-10" db="EMBL/GenBank/DDBJ databases">
        <authorList>
            <consortium name="Pathogen Informatics"/>
        </authorList>
    </citation>
    <scope>NUCLEOTIDE SEQUENCE [LARGE SCALE GENOMIC DNA]</scope>
</reference>
<reference evidence="4" key="1">
    <citation type="submission" date="2016-04" db="UniProtKB">
        <authorList>
            <consortium name="WormBaseParasite"/>
        </authorList>
    </citation>
    <scope>IDENTIFICATION</scope>
</reference>
<accession>A0A0N4UYN6</accession>
<evidence type="ECO:0000313" key="4">
    <source>
        <dbReference type="WBParaSite" id="EVEC_0000270101-mRNA-1"/>
    </source>
</evidence>
<organism evidence="4">
    <name type="scientific">Enterobius vermicularis</name>
    <name type="common">Human pinworm</name>
    <dbReference type="NCBI Taxonomy" id="51028"/>
    <lineage>
        <taxon>Eukaryota</taxon>
        <taxon>Metazoa</taxon>
        <taxon>Ecdysozoa</taxon>
        <taxon>Nematoda</taxon>
        <taxon>Chromadorea</taxon>
        <taxon>Rhabditida</taxon>
        <taxon>Spirurina</taxon>
        <taxon>Oxyuridomorpha</taxon>
        <taxon>Oxyuroidea</taxon>
        <taxon>Oxyuridae</taxon>
        <taxon>Enterobius</taxon>
    </lineage>
</organism>
<feature type="compositionally biased region" description="Basic and acidic residues" evidence="1">
    <location>
        <begin position="217"/>
        <end position="227"/>
    </location>
</feature>
<feature type="region of interest" description="Disordered" evidence="1">
    <location>
        <begin position="462"/>
        <end position="488"/>
    </location>
</feature>
<proteinExistence type="predicted"/>
<dbReference type="WBParaSite" id="EVEC_0000270101-mRNA-1">
    <property type="protein sequence ID" value="EVEC_0000270101-mRNA-1"/>
    <property type="gene ID" value="EVEC_0000270101"/>
</dbReference>
<sequence length="569" mass="64421">MSGISRPFSRLNPSALPYTTPPPHLAPLKTTTKPKEIYNDYRRAHSTYPPSYYSQYPSQKPSYYSPHYQVPYTPVYQPPYFPPTPMQHFVEPQLRDGEAHIFPKEINTVTASTPAFPKFYGNEAQTYSNEKYTPATQYTTIPQLRDNEARTYPRELFITTTQPTTTSQTRYSEPVQPLTKTTTQPSTVPKHRDNEPRTYARQPFTTTTSESVTGTSVKDETRPEDNLFRTTPPITTLKYPGITPEYPQGYNLKPYHYPSSTSAPPDHYVSRDNNMSLDDNVARVRLTPSPPARKKAGEPSQLKPLVYKQSEIDNDDEEPNDEEDPYHLDKIVIEPDAPAPYVPFDLEGINGETSNGKKSLPQWLLNLLQKYEDSTKITKSPNKTLETFSGLNGKNEKLEGSEEIKIFSNSSSEQSLETSSSEKSLESDMPDAAKTSAEGDESPLVRMGSPSTRKLMKYASPNKQANNEEQQEFEQKNQAKVPSVPTSRGTELKLVTLPARQETREMPIHEVKSAPHSHRLPQWFECYYFNTTMESTGVLKLPKNMVESLHVGALITLRYHLSFAGVKSK</sequence>
<name>A0A0N4UYN6_ENTVE</name>
<evidence type="ECO:0000313" key="2">
    <source>
        <dbReference type="EMBL" id="VDD87266.1"/>
    </source>
</evidence>
<feature type="compositionally biased region" description="Low complexity" evidence="1">
    <location>
        <begin position="408"/>
        <end position="422"/>
    </location>
</feature>
<protein>
    <submittedName>
        <fullName evidence="4">USP domain-containing protein</fullName>
    </submittedName>
</protein>
<feature type="compositionally biased region" description="Acidic residues" evidence="1">
    <location>
        <begin position="312"/>
        <end position="324"/>
    </location>
</feature>
<keyword evidence="3" id="KW-1185">Reference proteome</keyword>
<feature type="compositionally biased region" description="Polar residues" evidence="1">
    <location>
        <begin position="178"/>
        <end position="187"/>
    </location>
</feature>
<feature type="compositionally biased region" description="Low complexity" evidence="1">
    <location>
        <begin position="205"/>
        <end position="216"/>
    </location>
</feature>
<gene>
    <name evidence="2" type="ORF">EVEC_LOCUS2409</name>
</gene>
<evidence type="ECO:0000313" key="3">
    <source>
        <dbReference type="Proteomes" id="UP000274131"/>
    </source>
</evidence>